<dbReference type="CDD" id="cd13590">
    <property type="entry name" value="PBP2_PotD_PotF_like"/>
    <property type="match status" value="1"/>
</dbReference>
<keyword evidence="3" id="KW-0732">Signal</keyword>
<proteinExistence type="inferred from homology"/>
<dbReference type="PIRSF" id="PIRSF019574">
    <property type="entry name" value="Periplasmic_polyamine_BP"/>
    <property type="match status" value="1"/>
</dbReference>
<comment type="caution">
    <text evidence="6">The sequence shown here is derived from an EMBL/GenBank/DDBJ whole genome shotgun (WGS) entry which is preliminary data.</text>
</comment>
<evidence type="ECO:0000256" key="5">
    <source>
        <dbReference type="PIRNR" id="PIRNR019574"/>
    </source>
</evidence>
<keyword evidence="2 5" id="KW-0813">Transport</keyword>
<evidence type="ECO:0000313" key="7">
    <source>
        <dbReference type="Proteomes" id="UP001467690"/>
    </source>
</evidence>
<organism evidence="6 7">
    <name type="scientific">Catenovulum sediminis</name>
    <dbReference type="NCBI Taxonomy" id="1740262"/>
    <lineage>
        <taxon>Bacteria</taxon>
        <taxon>Pseudomonadati</taxon>
        <taxon>Pseudomonadota</taxon>
        <taxon>Gammaproteobacteria</taxon>
        <taxon>Alteromonadales</taxon>
        <taxon>Alteromonadaceae</taxon>
        <taxon>Catenovulum</taxon>
    </lineage>
</organism>
<dbReference type="Proteomes" id="UP001467690">
    <property type="component" value="Unassembled WGS sequence"/>
</dbReference>
<dbReference type="Gene3D" id="3.40.190.10">
    <property type="entry name" value="Periplasmic binding protein-like II"/>
    <property type="match status" value="2"/>
</dbReference>
<evidence type="ECO:0000256" key="4">
    <source>
        <dbReference type="ARBA" id="ARBA00022764"/>
    </source>
</evidence>
<evidence type="ECO:0000313" key="6">
    <source>
        <dbReference type="EMBL" id="MER2493597.1"/>
    </source>
</evidence>
<keyword evidence="4 5" id="KW-0574">Periplasm</keyword>
<sequence length="357" mass="41668">MALQHRTALLIIVLPLLLPNWLSANTLTVLNWPDYLSDTLIKQFEKRENAKLKFVYYDSDDARDKLLNLNNAQGYDIIVTSRVRIDMYVEQNWLLKLDKKQLPNTKYIKFSWFEFANKNGFYCVPYTWGTTGILYNAQKIPSPPQTWAEFFNQTNRYSKKIRLLNDSRTLLPMALIALGYDSHSNDKNNIKQATELLYRQLPNIHSFSALNLDSRSLFLNDSIWISMAYNGDAEYLQKQKPELRFIQPRDGTNIWLDCLTISAKSSDPQLAYRFINFLHAPENAAKTSSDLRYATTNEQAIKHMPNEIKNNRIIYPAIDKLDNAKLTRKLPPATERYFHTAYKQLLFAHKKLNEVEK</sequence>
<comment type="subcellular location">
    <subcellularLocation>
        <location evidence="1 5">Periplasm</location>
    </subcellularLocation>
</comment>
<dbReference type="EMBL" id="JBELOE010000265">
    <property type="protein sequence ID" value="MER2493597.1"/>
    <property type="molecule type" value="Genomic_DNA"/>
</dbReference>
<dbReference type="Pfam" id="PF13416">
    <property type="entry name" value="SBP_bac_8"/>
    <property type="match status" value="1"/>
</dbReference>
<evidence type="ECO:0000256" key="1">
    <source>
        <dbReference type="ARBA" id="ARBA00004418"/>
    </source>
</evidence>
<comment type="similarity">
    <text evidence="5">Belongs to the bacterial solute-binding protein PotD/PotF family.</text>
</comment>
<dbReference type="PANTHER" id="PTHR30222">
    <property type="entry name" value="SPERMIDINE/PUTRESCINE-BINDING PERIPLASMIC PROTEIN"/>
    <property type="match status" value="1"/>
</dbReference>
<dbReference type="PRINTS" id="PR00909">
    <property type="entry name" value="SPERMDNBNDNG"/>
</dbReference>
<dbReference type="InterPro" id="IPR006059">
    <property type="entry name" value="SBP"/>
</dbReference>
<reference evidence="6 7" key="1">
    <citation type="submission" date="2024-06" db="EMBL/GenBank/DDBJ databases">
        <authorList>
            <person name="Chen R.Y."/>
        </authorList>
    </citation>
    <scope>NUCLEOTIDE SEQUENCE [LARGE SCALE GENOMIC DNA]</scope>
    <source>
        <strain evidence="6 7">D2</strain>
    </source>
</reference>
<gene>
    <name evidence="6" type="ORF">ABS311_17095</name>
</gene>
<dbReference type="InterPro" id="IPR001188">
    <property type="entry name" value="Sperm_putr-bd"/>
</dbReference>
<accession>A0ABV1RLR3</accession>
<dbReference type="SUPFAM" id="SSF53850">
    <property type="entry name" value="Periplasmic binding protein-like II"/>
    <property type="match status" value="1"/>
</dbReference>
<name>A0ABV1RLR3_9ALTE</name>
<keyword evidence="7" id="KW-1185">Reference proteome</keyword>
<dbReference type="RefSeq" id="WP_350402685.1">
    <property type="nucleotide sequence ID" value="NZ_JBELOE010000265.1"/>
</dbReference>
<dbReference type="PANTHER" id="PTHR30222:SF17">
    <property type="entry name" value="SPERMIDINE_PUTRESCINE-BINDING PERIPLASMIC PROTEIN"/>
    <property type="match status" value="1"/>
</dbReference>
<evidence type="ECO:0000256" key="2">
    <source>
        <dbReference type="ARBA" id="ARBA00022448"/>
    </source>
</evidence>
<comment type="function">
    <text evidence="5">Required for the activity of the bacterial periplasmic transport system of putrescine.</text>
</comment>
<evidence type="ECO:0000256" key="3">
    <source>
        <dbReference type="ARBA" id="ARBA00022729"/>
    </source>
</evidence>
<protein>
    <recommendedName>
        <fullName evidence="5">Putrescine-binding periplasmic protein</fullName>
    </recommendedName>
</protein>